<organism evidence="6 7">
    <name type="scientific">Paracoccus saliphilus</name>
    <dbReference type="NCBI Taxonomy" id="405559"/>
    <lineage>
        <taxon>Bacteria</taxon>
        <taxon>Pseudomonadati</taxon>
        <taxon>Pseudomonadota</taxon>
        <taxon>Alphaproteobacteria</taxon>
        <taxon>Rhodobacterales</taxon>
        <taxon>Paracoccaceae</taxon>
        <taxon>Paracoccus</taxon>
    </lineage>
</organism>
<keyword evidence="2" id="KW-0805">Transcription regulation</keyword>
<evidence type="ECO:0000259" key="5">
    <source>
        <dbReference type="PROSITE" id="PS50931"/>
    </source>
</evidence>
<evidence type="ECO:0000256" key="4">
    <source>
        <dbReference type="ARBA" id="ARBA00023163"/>
    </source>
</evidence>
<keyword evidence="4" id="KW-0804">Transcription</keyword>
<keyword evidence="3" id="KW-0238">DNA-binding</keyword>
<evidence type="ECO:0000313" key="6">
    <source>
        <dbReference type="EMBL" id="SIT01171.1"/>
    </source>
</evidence>
<dbReference type="InterPro" id="IPR058163">
    <property type="entry name" value="LysR-type_TF_proteobact-type"/>
</dbReference>
<gene>
    <name evidence="6" type="ORF">SAMN05421772_11265</name>
</gene>
<dbReference type="EMBL" id="FTOU01000012">
    <property type="protein sequence ID" value="SIT01171.1"/>
    <property type="molecule type" value="Genomic_DNA"/>
</dbReference>
<dbReference type="InterPro" id="IPR036388">
    <property type="entry name" value="WH-like_DNA-bd_sf"/>
</dbReference>
<dbReference type="InterPro" id="IPR000847">
    <property type="entry name" value="LysR_HTH_N"/>
</dbReference>
<dbReference type="FunFam" id="1.10.10.10:FF:000001">
    <property type="entry name" value="LysR family transcriptional regulator"/>
    <property type="match status" value="1"/>
</dbReference>
<dbReference type="InterPro" id="IPR005119">
    <property type="entry name" value="LysR_subst-bd"/>
</dbReference>
<dbReference type="Gene3D" id="3.40.190.290">
    <property type="match status" value="1"/>
</dbReference>
<evidence type="ECO:0000313" key="7">
    <source>
        <dbReference type="Proteomes" id="UP000186216"/>
    </source>
</evidence>
<proteinExistence type="inferred from homology"/>
<accession>A0AA45W6C9</accession>
<dbReference type="InterPro" id="IPR036390">
    <property type="entry name" value="WH_DNA-bd_sf"/>
</dbReference>
<feature type="domain" description="HTH lysR-type" evidence="5">
    <location>
        <begin position="64"/>
        <end position="121"/>
    </location>
</feature>
<evidence type="ECO:0000256" key="1">
    <source>
        <dbReference type="ARBA" id="ARBA00009437"/>
    </source>
</evidence>
<dbReference type="CDD" id="cd08422">
    <property type="entry name" value="PBP2_CrgA_like"/>
    <property type="match status" value="1"/>
</dbReference>
<dbReference type="Pfam" id="PF03466">
    <property type="entry name" value="LysR_substrate"/>
    <property type="match status" value="1"/>
</dbReference>
<dbReference type="SUPFAM" id="SSF46785">
    <property type="entry name" value="Winged helix' DNA-binding domain"/>
    <property type="match status" value="1"/>
</dbReference>
<dbReference type="PANTHER" id="PTHR30537:SF5">
    <property type="entry name" value="HTH-TYPE TRANSCRIPTIONAL ACTIVATOR TTDR-RELATED"/>
    <property type="match status" value="1"/>
</dbReference>
<dbReference type="Proteomes" id="UP000186216">
    <property type="component" value="Unassembled WGS sequence"/>
</dbReference>
<comment type="caution">
    <text evidence="6">The sequence shown here is derived from an EMBL/GenBank/DDBJ whole genome shotgun (WGS) entry which is preliminary data.</text>
</comment>
<dbReference type="AlphaFoldDB" id="A0AA45W6C9"/>
<dbReference type="SUPFAM" id="SSF53850">
    <property type="entry name" value="Periplasmic binding protein-like II"/>
    <property type="match status" value="1"/>
</dbReference>
<evidence type="ECO:0000256" key="2">
    <source>
        <dbReference type="ARBA" id="ARBA00023015"/>
    </source>
</evidence>
<sequence>MFAPSAKYPQNPRHAFFPEAPTLRAQPSHAANPRVTLSPTKPPARFFHPKPLRKLHYENISSAMDITVLRTFISILDEGSFSAAARRMGISRSLCSKYISDLEADLGARLLSRTTRALRPTALGLEYSRQIREVLRQLDGANEMVRDASAHPAGALKIGAPASYIHKLFRPHLMRFMDDHPDIRLEMVLDDGVTDLIGGGYDAVIRIGFLEDSALHARKLHEAGILLVASPGYVERHGEPVAPSDLTRHSCLHYTNLRGPGTWPLRCGKEVFYQKVQPVFSTNDTELLHSLAVGGKGVALLPQFTIADDLEAGRLLPLMTNFALPDIPVSLVYPTGKLMTAAMRSFLDFTTHLRLP</sequence>
<reference evidence="6 7" key="1">
    <citation type="submission" date="2017-01" db="EMBL/GenBank/DDBJ databases">
        <authorList>
            <person name="Varghese N."/>
            <person name="Submissions S."/>
        </authorList>
    </citation>
    <scope>NUCLEOTIDE SEQUENCE [LARGE SCALE GENOMIC DNA]</scope>
    <source>
        <strain evidence="6 7">DSM 18447</strain>
    </source>
</reference>
<name>A0AA45W6C9_9RHOB</name>
<dbReference type="PANTHER" id="PTHR30537">
    <property type="entry name" value="HTH-TYPE TRANSCRIPTIONAL REGULATOR"/>
    <property type="match status" value="1"/>
</dbReference>
<dbReference type="GO" id="GO:0003700">
    <property type="term" value="F:DNA-binding transcription factor activity"/>
    <property type="evidence" value="ECO:0007669"/>
    <property type="project" value="InterPro"/>
</dbReference>
<dbReference type="Pfam" id="PF00126">
    <property type="entry name" value="HTH_1"/>
    <property type="match status" value="1"/>
</dbReference>
<dbReference type="GO" id="GO:0003677">
    <property type="term" value="F:DNA binding"/>
    <property type="evidence" value="ECO:0007669"/>
    <property type="project" value="UniProtKB-KW"/>
</dbReference>
<dbReference type="PROSITE" id="PS50931">
    <property type="entry name" value="HTH_LYSR"/>
    <property type="match status" value="1"/>
</dbReference>
<comment type="similarity">
    <text evidence="1">Belongs to the LysR transcriptional regulatory family.</text>
</comment>
<evidence type="ECO:0000256" key="3">
    <source>
        <dbReference type="ARBA" id="ARBA00023125"/>
    </source>
</evidence>
<protein>
    <submittedName>
        <fullName evidence="6">Transcriptional regulator, LysR family</fullName>
    </submittedName>
</protein>
<dbReference type="Gene3D" id="1.10.10.10">
    <property type="entry name" value="Winged helix-like DNA-binding domain superfamily/Winged helix DNA-binding domain"/>
    <property type="match status" value="1"/>
</dbReference>